<dbReference type="AlphaFoldDB" id="Q5L1G4"/>
<accession>Q5L1G4</accession>
<reference evidence="1 2" key="1">
    <citation type="journal article" date="2004" name="Nucleic Acids Res.">
        <title>Thermoadaptation trait revealed by the genome sequence of thermophilic Geobacillus kaustophilus.</title>
        <authorList>
            <person name="Takami H."/>
            <person name="Takaki Y."/>
            <person name="Chee G.J."/>
            <person name="Nishi S."/>
            <person name="Shimamura S."/>
            <person name="Suzuki H."/>
            <person name="Matsui S."/>
            <person name="Uchiyama I."/>
        </authorList>
    </citation>
    <scope>NUCLEOTIDE SEQUENCE [LARGE SCALE GENOMIC DNA]</scope>
    <source>
        <strain evidence="1 2">HTA426</strain>
    </source>
</reference>
<dbReference type="EMBL" id="BA000043">
    <property type="protein sequence ID" value="BAD75216.1"/>
    <property type="molecule type" value="Genomic_DNA"/>
</dbReference>
<protein>
    <submittedName>
        <fullName evidence="1">Uncharacterized protein</fullName>
    </submittedName>
</protein>
<organism evidence="1 2">
    <name type="scientific">Geobacillus kaustophilus (strain HTA426)</name>
    <dbReference type="NCBI Taxonomy" id="235909"/>
    <lineage>
        <taxon>Bacteria</taxon>
        <taxon>Bacillati</taxon>
        <taxon>Bacillota</taxon>
        <taxon>Bacilli</taxon>
        <taxon>Bacillales</taxon>
        <taxon>Anoxybacillaceae</taxon>
        <taxon>Geobacillus</taxon>
        <taxon>Geobacillus thermoleovorans group</taxon>
    </lineage>
</organism>
<name>Q5L1G4_GEOKA</name>
<dbReference type="STRING" id="235909.GK0931"/>
<dbReference type="HOGENOM" id="CLU_2537764_0_0_9"/>
<proteinExistence type="predicted"/>
<dbReference type="Proteomes" id="UP000001172">
    <property type="component" value="Chromosome"/>
</dbReference>
<evidence type="ECO:0000313" key="2">
    <source>
        <dbReference type="Proteomes" id="UP000001172"/>
    </source>
</evidence>
<gene>
    <name evidence="1" type="ordered locus">GK0931</name>
</gene>
<dbReference type="KEGG" id="gka:GK0931"/>
<keyword evidence="2" id="KW-1185">Reference proteome</keyword>
<evidence type="ECO:0000313" key="1">
    <source>
        <dbReference type="EMBL" id="BAD75216.1"/>
    </source>
</evidence>
<sequence length="83" mass="9271">MQVNTGPQKSPTPPRRAHAFHRQKIRCFSHLMKKGKRGVAEKFDEMEKGAVSPLGQPPFHYVAAHPAFSSVRAISFSSLCLRP</sequence>